<evidence type="ECO:0000313" key="5">
    <source>
        <dbReference type="EnsemblPlants" id="TuG1812G0600002829.01.T02"/>
    </source>
</evidence>
<dbReference type="GO" id="GO:0042350">
    <property type="term" value="P:GDP-L-fucose biosynthetic process"/>
    <property type="evidence" value="ECO:0007669"/>
    <property type="project" value="UniProtKB-ARBA"/>
</dbReference>
<evidence type="ECO:0000256" key="3">
    <source>
        <dbReference type="SAM" id="MobiDB-lite"/>
    </source>
</evidence>
<dbReference type="EnsemblPlants" id="TuG1812G0600002829.01.T03">
    <property type="protein sequence ID" value="TuG1812G0600002829.01.T03"/>
    <property type="gene ID" value="TuG1812G0600002829.01"/>
</dbReference>
<dbReference type="GO" id="GO:0000166">
    <property type="term" value="F:nucleotide binding"/>
    <property type="evidence" value="ECO:0007669"/>
    <property type="project" value="UniProtKB-KW"/>
</dbReference>
<feature type="region of interest" description="Disordered" evidence="3">
    <location>
        <begin position="42"/>
        <end position="110"/>
    </location>
</feature>
<reference evidence="5" key="2">
    <citation type="submission" date="2018-03" db="EMBL/GenBank/DDBJ databases">
        <title>The Triticum urartu genome reveals the dynamic nature of wheat genome evolution.</title>
        <authorList>
            <person name="Ling H."/>
            <person name="Ma B."/>
            <person name="Shi X."/>
            <person name="Liu H."/>
            <person name="Dong L."/>
            <person name="Sun H."/>
            <person name="Cao Y."/>
            <person name="Gao Q."/>
            <person name="Zheng S."/>
            <person name="Li Y."/>
            <person name="Yu Y."/>
            <person name="Du H."/>
            <person name="Qi M."/>
            <person name="Li Y."/>
            <person name="Yu H."/>
            <person name="Cui Y."/>
            <person name="Wang N."/>
            <person name="Chen C."/>
            <person name="Wu H."/>
            <person name="Zhao Y."/>
            <person name="Zhang J."/>
            <person name="Li Y."/>
            <person name="Zhou W."/>
            <person name="Zhang B."/>
            <person name="Hu W."/>
            <person name="Eijk M."/>
            <person name="Tang J."/>
            <person name="Witsenboer H."/>
            <person name="Zhao S."/>
            <person name="Li Z."/>
            <person name="Zhang A."/>
            <person name="Wang D."/>
            <person name="Liang C."/>
        </authorList>
    </citation>
    <scope>NUCLEOTIDE SEQUENCE [LARGE SCALE GENOMIC DNA]</scope>
    <source>
        <strain evidence="5">cv. G1812</strain>
    </source>
</reference>
<dbReference type="Gramene" id="TuG1812G0600002829.01.T03">
    <property type="protein sequence ID" value="TuG1812G0600002829.01.T03"/>
    <property type="gene ID" value="TuG1812G0600002829.01"/>
</dbReference>
<dbReference type="Gramene" id="TuG1812G0600002829.01.T02">
    <property type="protein sequence ID" value="TuG1812G0600002829.01.T02"/>
    <property type="gene ID" value="TuG1812G0600002829.01"/>
</dbReference>
<feature type="compositionally biased region" description="Low complexity" evidence="3">
    <location>
        <begin position="62"/>
        <end position="110"/>
    </location>
</feature>
<dbReference type="InterPro" id="IPR012887">
    <property type="entry name" value="GDP_fucose_pyrophosphorylase"/>
</dbReference>
<organism evidence="5 6">
    <name type="scientific">Triticum urartu</name>
    <name type="common">Red wild einkorn</name>
    <name type="synonym">Crithodium urartu</name>
    <dbReference type="NCBI Taxonomy" id="4572"/>
    <lineage>
        <taxon>Eukaryota</taxon>
        <taxon>Viridiplantae</taxon>
        <taxon>Streptophyta</taxon>
        <taxon>Embryophyta</taxon>
        <taxon>Tracheophyta</taxon>
        <taxon>Spermatophyta</taxon>
        <taxon>Magnoliopsida</taxon>
        <taxon>Liliopsida</taxon>
        <taxon>Poales</taxon>
        <taxon>Poaceae</taxon>
        <taxon>BOP clade</taxon>
        <taxon>Pooideae</taxon>
        <taxon>Triticodae</taxon>
        <taxon>Triticeae</taxon>
        <taxon>Triticinae</taxon>
        <taxon>Triticum</taxon>
    </lineage>
</organism>
<dbReference type="Pfam" id="PF07959">
    <property type="entry name" value="Fucose_pyrophosphorylase"/>
    <property type="match status" value="1"/>
</dbReference>
<dbReference type="Gramene" id="TuG1812G0600002829.01.T01">
    <property type="protein sequence ID" value="TuG1812G0600002829.01.T01"/>
    <property type="gene ID" value="TuG1812G0600002829.01"/>
</dbReference>
<dbReference type="EnsemblPlants" id="TuG1812G0600002829.01.T01">
    <property type="protein sequence ID" value="TuG1812G0600002829.01.T01"/>
    <property type="gene ID" value="TuG1812G0600002829.01"/>
</dbReference>
<accession>A0A8R7QUJ1</accession>
<proteinExistence type="predicted"/>
<evidence type="ECO:0000259" key="4">
    <source>
        <dbReference type="Pfam" id="PF07959"/>
    </source>
</evidence>
<keyword evidence="6" id="KW-1185">Reference proteome</keyword>
<feature type="domain" description="GDP-fucose pyrophosphorylase" evidence="4">
    <location>
        <begin position="2"/>
        <end position="50"/>
    </location>
</feature>
<reference evidence="6" key="1">
    <citation type="journal article" date="2013" name="Nature">
        <title>Draft genome of the wheat A-genome progenitor Triticum urartu.</title>
        <authorList>
            <person name="Ling H.Q."/>
            <person name="Zhao S."/>
            <person name="Liu D."/>
            <person name="Wang J."/>
            <person name="Sun H."/>
            <person name="Zhang C."/>
            <person name="Fan H."/>
            <person name="Li D."/>
            <person name="Dong L."/>
            <person name="Tao Y."/>
            <person name="Gao C."/>
            <person name="Wu H."/>
            <person name="Li Y."/>
            <person name="Cui Y."/>
            <person name="Guo X."/>
            <person name="Zheng S."/>
            <person name="Wang B."/>
            <person name="Yu K."/>
            <person name="Liang Q."/>
            <person name="Yang W."/>
            <person name="Lou X."/>
            <person name="Chen J."/>
            <person name="Feng M."/>
            <person name="Jian J."/>
            <person name="Zhang X."/>
            <person name="Luo G."/>
            <person name="Jiang Y."/>
            <person name="Liu J."/>
            <person name="Wang Z."/>
            <person name="Sha Y."/>
            <person name="Zhang B."/>
            <person name="Wu H."/>
            <person name="Tang D."/>
            <person name="Shen Q."/>
            <person name="Xue P."/>
            <person name="Zou S."/>
            <person name="Wang X."/>
            <person name="Liu X."/>
            <person name="Wang F."/>
            <person name="Yang Y."/>
            <person name="An X."/>
            <person name="Dong Z."/>
            <person name="Zhang K."/>
            <person name="Zhang X."/>
            <person name="Luo M.C."/>
            <person name="Dvorak J."/>
            <person name="Tong Y."/>
            <person name="Wang J."/>
            <person name="Yang H."/>
            <person name="Li Z."/>
            <person name="Wang D."/>
            <person name="Zhang A."/>
            <person name="Wang J."/>
        </authorList>
    </citation>
    <scope>NUCLEOTIDE SEQUENCE</scope>
    <source>
        <strain evidence="6">cv. G1812</strain>
    </source>
</reference>
<dbReference type="AlphaFoldDB" id="A0A8R7QUJ1"/>
<reference evidence="5" key="3">
    <citation type="submission" date="2022-06" db="UniProtKB">
        <authorList>
            <consortium name="EnsemblPlants"/>
        </authorList>
    </citation>
    <scope>IDENTIFICATION</scope>
</reference>
<protein>
    <recommendedName>
        <fullName evidence="4">GDP-fucose pyrophosphorylase domain-containing protein</fullName>
    </recommendedName>
</protein>
<evidence type="ECO:0000313" key="6">
    <source>
        <dbReference type="Proteomes" id="UP000015106"/>
    </source>
</evidence>
<dbReference type="Proteomes" id="UP000015106">
    <property type="component" value="Chromosome 6"/>
</dbReference>
<sequence length="139" mass="14816">MATKHVLLLHVGSDSKRVPWANPMGKAFLPVPYLAGDNPDGPVPLLFDHIRGGPSQGDHSRPASASPTCSPASPATSSASSPSPPSGGSSSPPAPSRSTTRSSRPRFGTSPVFLFPSVRQQLWRPWMGLSQKHHFAFFY</sequence>
<evidence type="ECO:0000256" key="2">
    <source>
        <dbReference type="ARBA" id="ARBA00022741"/>
    </source>
</evidence>
<keyword evidence="1" id="KW-0808">Transferase</keyword>
<name>A0A8R7QUJ1_TRIUA</name>
<evidence type="ECO:0000256" key="1">
    <source>
        <dbReference type="ARBA" id="ARBA00022679"/>
    </source>
</evidence>
<dbReference type="EnsemblPlants" id="TuG1812G0600002829.01.T02">
    <property type="protein sequence ID" value="TuG1812G0600002829.01.T02"/>
    <property type="gene ID" value="TuG1812G0600002829.01"/>
</dbReference>
<keyword evidence="2" id="KW-0547">Nucleotide-binding</keyword>
<dbReference type="GO" id="GO:0016772">
    <property type="term" value="F:transferase activity, transferring phosphorus-containing groups"/>
    <property type="evidence" value="ECO:0007669"/>
    <property type="project" value="InterPro"/>
</dbReference>